<evidence type="ECO:0000256" key="3">
    <source>
        <dbReference type="ARBA" id="ARBA00022723"/>
    </source>
</evidence>
<dbReference type="Gene3D" id="3.40.50.300">
    <property type="entry name" value="P-loop containing nucleotide triphosphate hydrolases"/>
    <property type="match status" value="1"/>
</dbReference>
<dbReference type="NCBIfam" id="TIGR02397">
    <property type="entry name" value="dnaX_nterm"/>
    <property type="match status" value="1"/>
</dbReference>
<evidence type="ECO:0000259" key="10">
    <source>
        <dbReference type="SMART" id="SM00382"/>
    </source>
</evidence>
<keyword evidence="7 8" id="KW-0175">Coiled coil</keyword>
<evidence type="ECO:0000256" key="2">
    <source>
        <dbReference type="ARBA" id="ARBA00006360"/>
    </source>
</evidence>
<feature type="domain" description="AAA+ ATPase" evidence="10">
    <location>
        <begin position="265"/>
        <end position="423"/>
    </location>
</feature>
<dbReference type="OrthoDB" id="1906110at2759"/>
<dbReference type="GO" id="GO:0005663">
    <property type="term" value="C:DNA replication factor C complex"/>
    <property type="evidence" value="ECO:0007669"/>
    <property type="project" value="TreeGrafter"/>
</dbReference>
<evidence type="ECO:0000256" key="7">
    <source>
        <dbReference type="ARBA" id="ARBA00023054"/>
    </source>
</evidence>
<dbReference type="InterPro" id="IPR045085">
    <property type="entry name" value="HLD_clamp_pol_III_gamma_tau"/>
</dbReference>
<dbReference type="Pfam" id="PF13177">
    <property type="entry name" value="DNA_pol3_delta2"/>
    <property type="match status" value="1"/>
</dbReference>
<dbReference type="InterPro" id="IPR054506">
    <property type="entry name" value="DnaA_N-like_STI"/>
</dbReference>
<dbReference type="PANTHER" id="PTHR11669">
    <property type="entry name" value="REPLICATION FACTOR C / DNA POLYMERASE III GAMMA-TAU SUBUNIT"/>
    <property type="match status" value="1"/>
</dbReference>
<evidence type="ECO:0000256" key="8">
    <source>
        <dbReference type="SAM" id="Coils"/>
    </source>
</evidence>
<gene>
    <name evidence="11" type="ORF">CCAM_LOCUS36049</name>
</gene>
<feature type="region of interest" description="Disordered" evidence="9">
    <location>
        <begin position="58"/>
        <end position="85"/>
    </location>
</feature>
<dbReference type="PANTHER" id="PTHR11669:SF46">
    <property type="entry name" value="PROTEIN STICHEL-LIKE 3"/>
    <property type="match status" value="1"/>
</dbReference>
<evidence type="ECO:0000256" key="1">
    <source>
        <dbReference type="ARBA" id="ARBA00004474"/>
    </source>
</evidence>
<reference evidence="11 12" key="1">
    <citation type="submission" date="2018-04" db="EMBL/GenBank/DDBJ databases">
        <authorList>
            <person name="Vogel A."/>
        </authorList>
    </citation>
    <scope>NUCLEOTIDE SEQUENCE [LARGE SCALE GENOMIC DNA]</scope>
</reference>
<dbReference type="Gene3D" id="1.10.8.60">
    <property type="match status" value="1"/>
</dbReference>
<dbReference type="GO" id="GO:0046872">
    <property type="term" value="F:metal ion binding"/>
    <property type="evidence" value="ECO:0007669"/>
    <property type="project" value="UniProtKB-KW"/>
</dbReference>
<feature type="compositionally biased region" description="Polar residues" evidence="9">
    <location>
        <begin position="58"/>
        <end position="70"/>
    </location>
</feature>
<dbReference type="SUPFAM" id="SSF48019">
    <property type="entry name" value="post-AAA+ oligomerization domain-like"/>
    <property type="match status" value="1"/>
</dbReference>
<comment type="subcellular location">
    <subcellularLocation>
        <location evidence="1">Plastid</location>
    </subcellularLocation>
</comment>
<dbReference type="Pfam" id="PF12169">
    <property type="entry name" value="DNA_pol3_gamma3"/>
    <property type="match status" value="1"/>
</dbReference>
<feature type="region of interest" description="Disordered" evidence="9">
    <location>
        <begin position="160"/>
        <end position="180"/>
    </location>
</feature>
<accession>A0A484MZL4</accession>
<proteinExistence type="inferred from homology"/>
<protein>
    <recommendedName>
        <fullName evidence="10">AAA+ ATPase domain-containing protein</fullName>
    </recommendedName>
</protein>
<evidence type="ECO:0000256" key="9">
    <source>
        <dbReference type="SAM" id="MobiDB-lite"/>
    </source>
</evidence>
<dbReference type="InterPro" id="IPR012763">
    <property type="entry name" value="DNA_pol_III_sug/sutau_N"/>
</dbReference>
<keyword evidence="6" id="KW-0067">ATP-binding</keyword>
<dbReference type="GO" id="GO:0005524">
    <property type="term" value="F:ATP binding"/>
    <property type="evidence" value="ECO:0007669"/>
    <property type="project" value="UniProtKB-KW"/>
</dbReference>
<dbReference type="GO" id="GO:0006281">
    <property type="term" value="P:DNA repair"/>
    <property type="evidence" value="ECO:0007669"/>
    <property type="project" value="TreeGrafter"/>
</dbReference>
<dbReference type="GO" id="GO:0009536">
    <property type="term" value="C:plastid"/>
    <property type="evidence" value="ECO:0007669"/>
    <property type="project" value="UniProtKB-SubCell"/>
</dbReference>
<feature type="coiled-coil region" evidence="8">
    <location>
        <begin position="540"/>
        <end position="567"/>
    </location>
</feature>
<keyword evidence="3" id="KW-0479">Metal-binding</keyword>
<dbReference type="GO" id="GO:0003689">
    <property type="term" value="F:DNA clamp loader activity"/>
    <property type="evidence" value="ECO:0007669"/>
    <property type="project" value="TreeGrafter"/>
</dbReference>
<organism evidence="11 12">
    <name type="scientific">Cuscuta campestris</name>
    <dbReference type="NCBI Taxonomy" id="132261"/>
    <lineage>
        <taxon>Eukaryota</taxon>
        <taxon>Viridiplantae</taxon>
        <taxon>Streptophyta</taxon>
        <taxon>Embryophyta</taxon>
        <taxon>Tracheophyta</taxon>
        <taxon>Spermatophyta</taxon>
        <taxon>Magnoliopsida</taxon>
        <taxon>eudicotyledons</taxon>
        <taxon>Gunneridae</taxon>
        <taxon>Pentapetalae</taxon>
        <taxon>asterids</taxon>
        <taxon>lamiids</taxon>
        <taxon>Solanales</taxon>
        <taxon>Convolvulaceae</taxon>
        <taxon>Cuscuteae</taxon>
        <taxon>Cuscuta</taxon>
        <taxon>Cuscuta subgen. Grammica</taxon>
        <taxon>Cuscuta sect. Cleistogrammica</taxon>
    </lineage>
</organism>
<dbReference type="FunFam" id="1.10.8.60:FF:000013">
    <property type="entry name" value="DNA polymerase III subunit gamma/tau"/>
    <property type="match status" value="1"/>
</dbReference>
<dbReference type="Pfam" id="PF23007">
    <property type="entry name" value="DnaA_N-like_STI"/>
    <property type="match status" value="1"/>
</dbReference>
<dbReference type="Gene3D" id="1.20.272.10">
    <property type="match status" value="1"/>
</dbReference>
<feature type="compositionally biased region" description="Basic and acidic residues" evidence="9">
    <location>
        <begin position="71"/>
        <end position="85"/>
    </location>
</feature>
<keyword evidence="12" id="KW-1185">Reference proteome</keyword>
<dbReference type="InterPro" id="IPR027417">
    <property type="entry name" value="P-loop_NTPase"/>
</dbReference>
<evidence type="ECO:0000256" key="6">
    <source>
        <dbReference type="ARBA" id="ARBA00022840"/>
    </source>
</evidence>
<dbReference type="GO" id="GO:0006261">
    <property type="term" value="P:DNA-templated DNA replication"/>
    <property type="evidence" value="ECO:0007669"/>
    <property type="project" value="TreeGrafter"/>
</dbReference>
<feature type="region of interest" description="Disordered" evidence="9">
    <location>
        <begin position="722"/>
        <end position="748"/>
    </location>
</feature>
<dbReference type="GO" id="GO:0003887">
    <property type="term" value="F:DNA-directed DNA polymerase activity"/>
    <property type="evidence" value="ECO:0007669"/>
    <property type="project" value="InterPro"/>
</dbReference>
<evidence type="ECO:0000256" key="4">
    <source>
        <dbReference type="ARBA" id="ARBA00022741"/>
    </source>
</evidence>
<dbReference type="Proteomes" id="UP000595140">
    <property type="component" value="Unassembled WGS sequence"/>
</dbReference>
<keyword evidence="4" id="KW-0547">Nucleotide-binding</keyword>
<dbReference type="CDD" id="cd18137">
    <property type="entry name" value="HLD_clamp_pol_III_gamma_tau"/>
    <property type="match status" value="1"/>
</dbReference>
<feature type="compositionally biased region" description="Polar residues" evidence="9">
    <location>
        <begin position="725"/>
        <end position="748"/>
    </location>
</feature>
<dbReference type="EMBL" id="OOIL02005264">
    <property type="protein sequence ID" value="VFQ94273.1"/>
    <property type="molecule type" value="Genomic_DNA"/>
</dbReference>
<dbReference type="SUPFAM" id="SSF52540">
    <property type="entry name" value="P-loop containing nucleoside triphosphate hydrolases"/>
    <property type="match status" value="1"/>
</dbReference>
<keyword evidence="5" id="KW-0862">Zinc</keyword>
<dbReference type="GO" id="GO:0009360">
    <property type="term" value="C:DNA polymerase III complex"/>
    <property type="evidence" value="ECO:0007669"/>
    <property type="project" value="InterPro"/>
</dbReference>
<comment type="similarity">
    <text evidence="2">Belongs to the DnaX/STICHEL family.</text>
</comment>
<evidence type="ECO:0000313" key="12">
    <source>
        <dbReference type="Proteomes" id="UP000595140"/>
    </source>
</evidence>
<dbReference type="InterPro" id="IPR003593">
    <property type="entry name" value="AAA+_ATPase"/>
</dbReference>
<dbReference type="AlphaFoldDB" id="A0A484MZL4"/>
<dbReference type="SMART" id="SM00382">
    <property type="entry name" value="AAA"/>
    <property type="match status" value="1"/>
</dbReference>
<dbReference type="InterPro" id="IPR008921">
    <property type="entry name" value="DNA_pol3_clamp-load_cplx_C"/>
</dbReference>
<dbReference type="CDD" id="cd00009">
    <property type="entry name" value="AAA"/>
    <property type="match status" value="1"/>
</dbReference>
<name>A0A484MZL4_9ASTE</name>
<dbReference type="InterPro" id="IPR022754">
    <property type="entry name" value="DNA_pol_III_gamma-3"/>
</dbReference>
<evidence type="ECO:0000256" key="5">
    <source>
        <dbReference type="ARBA" id="ARBA00022833"/>
    </source>
</evidence>
<dbReference type="InterPro" id="IPR050238">
    <property type="entry name" value="DNA_Rep/Repair_Clamp_Loader"/>
</dbReference>
<evidence type="ECO:0000313" key="11">
    <source>
        <dbReference type="EMBL" id="VFQ94273.1"/>
    </source>
</evidence>
<sequence length="905" mass="101019">MTTKSASNRILKDVNGSISDHLRNHIHLTNCIHLKNHMHSKQSPNRSLMRDLTVLQRSARSLRDPSTSPSEGHDEPRDGLKDFGIHRGVYVERRGKSVKRRRRHMKDGCVKNEMSVASNSFGQCENRNVSKNGCGIPWNWSRIHHRGKARLDVSELTRLKNASDDENTPSPSRGCAGGADRFHDDSSGELGIFADNNDLMLNPDIDSDLVSEARFGGKCSSRSRRNNTLRHQSLTQKYMPRTFKDLVGQNLVAKALSNAVGKRRVGLLYVFYGPNGTGKTSCARIFSRALNCQSPNHLSKPCGACNSCISYGDNGNGLNIREIGPASDFGFENLVDLLEMMNVSQYRVLIFDDCDDLGTRSWNAILKVADRAPRRVVFILICSRLDVLPHTIISRCQKFFFPKLKDADMIHMLQCIAVEEDIEIDRDALKLVAMKSNGSLRDAEMTLEQLSLLGQRISVSLVQELVGLIPDEKLVDLLDLALSADTVNTVKSLREILESGIEPLSLMSQLAAIITDILAGSYNFTKESPRRKFFRRHALSKDDMEKLRQALRTLSEAEKQLRVSSDKVTWLTAALLQLAPDQQYLLPSSSAETSFGQSPLGFNHGSRGKLLKTENVQTRSSSKNYKSTEKRLTADIKQHSVADIWLDVIKRIKIISLKEFLFREGRLVSVTFGTAPKVRLVFSSHVTRSKAKKFRVHISQAFESVLGSSPVTVEIKCETRKDSRSGGSTIFPTSHEGSSSHIQTSSSLYRRLQEEKGGSLQAAFGSTGIGENEIVELEETPPREEIKQLDGHVKPEVRNLGNGSWNNMSLVRGKVSLAQVLQRAEECAQLQHGWSHRKAVSIAEKLEKDNLRLEPLTRSLLCCKGTRSSRRRKLSRLKTKGRRPRALLKLVSCGKCLSGMSSRQG</sequence>
<dbReference type="GO" id="GO:0003677">
    <property type="term" value="F:DNA binding"/>
    <property type="evidence" value="ECO:0007669"/>
    <property type="project" value="InterPro"/>
</dbReference>